<comment type="caution">
    <text evidence="1">The sequence shown here is derived from an EMBL/GenBank/DDBJ whole genome shotgun (WGS) entry which is preliminary data.</text>
</comment>
<reference evidence="1 2" key="1">
    <citation type="journal article" date="2019" name="Sci. Rep.">
        <title>Orb-weaving spider Araneus ventricosus genome elucidates the spidroin gene catalogue.</title>
        <authorList>
            <person name="Kono N."/>
            <person name="Nakamura H."/>
            <person name="Ohtoshi R."/>
            <person name="Moran D.A.P."/>
            <person name="Shinohara A."/>
            <person name="Yoshida Y."/>
            <person name="Fujiwara M."/>
            <person name="Mori M."/>
            <person name="Tomita M."/>
            <person name="Arakawa K."/>
        </authorList>
    </citation>
    <scope>NUCLEOTIDE SEQUENCE [LARGE SCALE GENOMIC DNA]</scope>
</reference>
<keyword evidence="2" id="KW-1185">Reference proteome</keyword>
<evidence type="ECO:0000313" key="2">
    <source>
        <dbReference type="Proteomes" id="UP000499080"/>
    </source>
</evidence>
<gene>
    <name evidence="1" type="ORF">AVEN_237031_1</name>
</gene>
<organism evidence="1 2">
    <name type="scientific">Araneus ventricosus</name>
    <name type="common">Orbweaver spider</name>
    <name type="synonym">Epeira ventricosa</name>
    <dbReference type="NCBI Taxonomy" id="182803"/>
    <lineage>
        <taxon>Eukaryota</taxon>
        <taxon>Metazoa</taxon>
        <taxon>Ecdysozoa</taxon>
        <taxon>Arthropoda</taxon>
        <taxon>Chelicerata</taxon>
        <taxon>Arachnida</taxon>
        <taxon>Araneae</taxon>
        <taxon>Araneomorphae</taxon>
        <taxon>Entelegynae</taxon>
        <taxon>Araneoidea</taxon>
        <taxon>Araneidae</taxon>
        <taxon>Araneus</taxon>
    </lineage>
</organism>
<feature type="non-terminal residue" evidence="1">
    <location>
        <position position="1"/>
    </location>
</feature>
<dbReference type="Proteomes" id="UP000499080">
    <property type="component" value="Unassembled WGS sequence"/>
</dbReference>
<dbReference type="EMBL" id="BGPR01087021">
    <property type="protein sequence ID" value="GBM05624.1"/>
    <property type="molecule type" value="Genomic_DNA"/>
</dbReference>
<evidence type="ECO:0000313" key="1">
    <source>
        <dbReference type="EMBL" id="GBM05624.1"/>
    </source>
</evidence>
<dbReference type="AlphaFoldDB" id="A0A4Y2CNY4"/>
<accession>A0A4Y2CNY4</accession>
<sequence>QPAESNLLLQRKFLNSANAMGGLVVRSRLRDRRTSGSPVPIPLKIRRVLGLLHVKSYAGGQTSSRCCGAEVWRGDNGSGVDLRHLTKVQNYEFRPKIALVLLQNGILIYS</sequence>
<proteinExistence type="predicted"/>
<protein>
    <submittedName>
        <fullName evidence="1">Uncharacterized protein</fullName>
    </submittedName>
</protein>
<name>A0A4Y2CNY4_ARAVE</name>